<feature type="compositionally biased region" description="Basic and acidic residues" evidence="1">
    <location>
        <begin position="165"/>
        <end position="174"/>
    </location>
</feature>
<organism evidence="3">
    <name type="scientific">marine metagenome</name>
    <dbReference type="NCBI Taxonomy" id="408172"/>
    <lineage>
        <taxon>unclassified sequences</taxon>
        <taxon>metagenomes</taxon>
        <taxon>ecological metagenomes</taxon>
    </lineage>
</organism>
<dbReference type="Gene3D" id="3.30.365.10">
    <property type="entry name" value="Aldehyde oxidase/xanthine dehydrogenase, molybdopterin binding domain"/>
    <property type="match status" value="1"/>
</dbReference>
<feature type="non-terminal residue" evidence="3">
    <location>
        <position position="174"/>
    </location>
</feature>
<dbReference type="InterPro" id="IPR046867">
    <property type="entry name" value="AldOxase/xan_DH_MoCoBD2"/>
</dbReference>
<dbReference type="SUPFAM" id="SSF56003">
    <property type="entry name" value="Molybdenum cofactor-binding domain"/>
    <property type="match status" value="1"/>
</dbReference>
<evidence type="ECO:0000313" key="3">
    <source>
        <dbReference type="EMBL" id="SVB45459.1"/>
    </source>
</evidence>
<dbReference type="GO" id="GO:0016491">
    <property type="term" value="F:oxidoreductase activity"/>
    <property type="evidence" value="ECO:0007669"/>
    <property type="project" value="InterPro"/>
</dbReference>
<proteinExistence type="predicted"/>
<protein>
    <recommendedName>
        <fullName evidence="2">Aldehyde oxidase/xanthine dehydrogenase second molybdopterin binding domain-containing protein</fullName>
    </recommendedName>
</protein>
<sequence>VFAKKQALITDAFIRLELDGAVTLMMNHAEFGNGAYTSLSMMVAEELDLDWQTIKLEAAPTEQRYYSPLFGEYLTAGSVSTASSFMPMREAGARTRQLLLEAASIHFSAPISSLRTADSKVHHRDGRSVSYAALIAVVEANGLKPPEKAKLKNPEDFAVLGKPQRRIEAPEKVD</sequence>
<evidence type="ECO:0000259" key="2">
    <source>
        <dbReference type="Pfam" id="PF20256"/>
    </source>
</evidence>
<dbReference type="PANTHER" id="PTHR47495">
    <property type="entry name" value="ALDEHYDE DEHYDROGENASE"/>
    <property type="match status" value="1"/>
</dbReference>
<gene>
    <name evidence="3" type="ORF">METZ01_LOCUS198313</name>
</gene>
<name>A0A382E4X2_9ZZZZ</name>
<feature type="domain" description="Aldehyde oxidase/xanthine dehydrogenase second molybdopterin binding" evidence="2">
    <location>
        <begin position="11"/>
        <end position="138"/>
    </location>
</feature>
<dbReference type="EMBL" id="UINC01042601">
    <property type="protein sequence ID" value="SVB45459.1"/>
    <property type="molecule type" value="Genomic_DNA"/>
</dbReference>
<dbReference type="Pfam" id="PF20256">
    <property type="entry name" value="MoCoBD_2"/>
    <property type="match status" value="1"/>
</dbReference>
<dbReference type="PANTHER" id="PTHR47495:SF2">
    <property type="entry name" value="ALDEHYDE DEHYDROGENASE"/>
    <property type="match status" value="1"/>
</dbReference>
<evidence type="ECO:0000256" key="1">
    <source>
        <dbReference type="SAM" id="MobiDB-lite"/>
    </source>
</evidence>
<reference evidence="3" key="1">
    <citation type="submission" date="2018-05" db="EMBL/GenBank/DDBJ databases">
        <authorList>
            <person name="Lanie J.A."/>
            <person name="Ng W.-L."/>
            <person name="Kazmierczak K.M."/>
            <person name="Andrzejewski T.M."/>
            <person name="Davidsen T.M."/>
            <person name="Wayne K.J."/>
            <person name="Tettelin H."/>
            <person name="Glass J.I."/>
            <person name="Rusch D."/>
            <person name="Podicherti R."/>
            <person name="Tsui H.-C.T."/>
            <person name="Winkler M.E."/>
        </authorList>
    </citation>
    <scope>NUCLEOTIDE SEQUENCE</scope>
</reference>
<feature type="non-terminal residue" evidence="3">
    <location>
        <position position="1"/>
    </location>
</feature>
<dbReference type="InterPro" id="IPR052516">
    <property type="entry name" value="N-heterocyclic_Hydroxylase"/>
</dbReference>
<dbReference type="InterPro" id="IPR037165">
    <property type="entry name" value="AldOxase/xan_DH_Mopterin-bd_sf"/>
</dbReference>
<accession>A0A382E4X2</accession>
<dbReference type="AlphaFoldDB" id="A0A382E4X2"/>
<feature type="region of interest" description="Disordered" evidence="1">
    <location>
        <begin position="154"/>
        <end position="174"/>
    </location>
</feature>